<accession>A0A7W7LNX3</accession>
<gene>
    <name evidence="1" type="ORF">FHS39_002563</name>
</gene>
<protein>
    <submittedName>
        <fullName evidence="1">Uncharacterized protein</fullName>
    </submittedName>
</protein>
<dbReference type="RefSeq" id="WP_184349387.1">
    <property type="nucleotide sequence ID" value="NZ_JACHJH010000003.1"/>
</dbReference>
<dbReference type="AlphaFoldDB" id="A0A7W7LNX3"/>
<evidence type="ECO:0000313" key="2">
    <source>
        <dbReference type="Proteomes" id="UP000556084"/>
    </source>
</evidence>
<sequence length="74" mass="8461">MPEPVAQQPQGTHFFLITLDVPGRMQFTSHGTYNPPEGVTRQDAYLAIRQHVVESRPEFQQANVAFFAFDRNEV</sequence>
<reference evidence="1 2" key="1">
    <citation type="submission" date="2020-08" db="EMBL/GenBank/DDBJ databases">
        <title>Genomic Encyclopedia of Type Strains, Phase III (KMG-III): the genomes of soil and plant-associated and newly described type strains.</title>
        <authorList>
            <person name="Whitman W."/>
        </authorList>
    </citation>
    <scope>NUCLEOTIDE SEQUENCE [LARGE SCALE GENOMIC DNA]</scope>
    <source>
        <strain evidence="1 2">CECT 3266</strain>
    </source>
</reference>
<proteinExistence type="predicted"/>
<dbReference type="EMBL" id="JACHJH010000003">
    <property type="protein sequence ID" value="MBB4893532.1"/>
    <property type="molecule type" value="Genomic_DNA"/>
</dbReference>
<name>A0A7W7LNX3_9ACTN</name>
<comment type="caution">
    <text evidence="1">The sequence shown here is derived from an EMBL/GenBank/DDBJ whole genome shotgun (WGS) entry which is preliminary data.</text>
</comment>
<dbReference type="Proteomes" id="UP000556084">
    <property type="component" value="Unassembled WGS sequence"/>
</dbReference>
<evidence type="ECO:0000313" key="1">
    <source>
        <dbReference type="EMBL" id="MBB4893532.1"/>
    </source>
</evidence>
<organism evidence="1 2">
    <name type="scientific">Streptomyces olivoverticillatus</name>
    <dbReference type="NCBI Taxonomy" id="66427"/>
    <lineage>
        <taxon>Bacteria</taxon>
        <taxon>Bacillati</taxon>
        <taxon>Actinomycetota</taxon>
        <taxon>Actinomycetes</taxon>
        <taxon>Kitasatosporales</taxon>
        <taxon>Streptomycetaceae</taxon>
        <taxon>Streptomyces</taxon>
    </lineage>
</organism>
<keyword evidence="2" id="KW-1185">Reference proteome</keyword>